<sequence length="55" mass="6243">MRINRGIGESNQDLVIRVCNDGTLFSRICDIDNHIYSSPSMLKSVLLTEEFIKSI</sequence>
<dbReference type="EMBL" id="BK016265">
    <property type="protein sequence ID" value="DAG06066.1"/>
    <property type="molecule type" value="Genomic_DNA"/>
</dbReference>
<reference evidence="1" key="1">
    <citation type="journal article" date="2021" name="Proc. Natl. Acad. Sci. U.S.A.">
        <title>A Catalog of Tens of Thousands of Viruses from Human Metagenomes Reveals Hidden Associations with Chronic Diseases.</title>
        <authorList>
            <person name="Tisza M.J."/>
            <person name="Buck C.B."/>
        </authorList>
    </citation>
    <scope>NUCLEOTIDE SEQUENCE</scope>
    <source>
        <strain evidence="1">CtkfK18</strain>
    </source>
</reference>
<accession>A0A8S5VH12</accession>
<evidence type="ECO:0000313" key="1">
    <source>
        <dbReference type="EMBL" id="DAG06066.1"/>
    </source>
</evidence>
<name>A0A8S5VH12_9CAUD</name>
<protein>
    <submittedName>
        <fullName evidence="1">Uncharacterized protein</fullName>
    </submittedName>
</protein>
<organism evidence="1">
    <name type="scientific">Myoviridae sp. ctkfK18</name>
    <dbReference type="NCBI Taxonomy" id="2825165"/>
    <lineage>
        <taxon>Viruses</taxon>
        <taxon>Duplodnaviria</taxon>
        <taxon>Heunggongvirae</taxon>
        <taxon>Uroviricota</taxon>
        <taxon>Caudoviricetes</taxon>
    </lineage>
</organism>
<proteinExistence type="predicted"/>